<dbReference type="KEGG" id="moc:BB934_32645"/>
<feature type="domain" description="Inosine/uridine-preferring nucleoside hydrolase" evidence="3">
    <location>
        <begin position="5"/>
        <end position="302"/>
    </location>
</feature>
<organism evidence="4">
    <name type="scientific">Microvirga ossetica</name>
    <dbReference type="NCBI Taxonomy" id="1882682"/>
    <lineage>
        <taxon>Bacteria</taxon>
        <taxon>Pseudomonadati</taxon>
        <taxon>Pseudomonadota</taxon>
        <taxon>Alphaproteobacteria</taxon>
        <taxon>Hyphomicrobiales</taxon>
        <taxon>Methylobacteriaceae</taxon>
        <taxon>Microvirga</taxon>
    </lineage>
</organism>
<dbReference type="AlphaFoldDB" id="A0A1B2ESN0"/>
<reference evidence="4" key="1">
    <citation type="submission" date="2016-07" db="EMBL/GenBank/DDBJ databases">
        <title>Microvirga ossetica sp. nov. a new species of rhizobia isolated from root nodules of the legume species Vicia alpestris Steven originated from North Ossetia region in the Caucasus.</title>
        <authorList>
            <person name="Safronova V.I."/>
            <person name="Kuznetsova I.G."/>
            <person name="Sazanova A.L."/>
            <person name="Belimov A."/>
            <person name="Andronov E."/>
            <person name="Osledkin Y.S."/>
            <person name="Onishchuk O.P."/>
            <person name="Kurchak O.N."/>
            <person name="Shaposhnikov A.I."/>
            <person name="Willems A."/>
            <person name="Tikhonovich I.A."/>
        </authorList>
    </citation>
    <scope>NUCLEOTIDE SEQUENCE [LARGE SCALE GENOMIC DNA]</scope>
    <source>
        <strain evidence="4">V5/3M</strain>
        <plasmid evidence="4">unnamed1</plasmid>
    </source>
</reference>
<name>A0A1B2ESN0_9HYPH</name>
<dbReference type="SUPFAM" id="SSF53590">
    <property type="entry name" value="Nucleoside hydrolase"/>
    <property type="match status" value="1"/>
</dbReference>
<protein>
    <submittedName>
        <fullName evidence="4">Nucleoside hydrolase</fullName>
    </submittedName>
</protein>
<gene>
    <name evidence="4" type="ORF">BB934_32645</name>
</gene>
<keyword evidence="2" id="KW-0326">Glycosidase</keyword>
<geneLocation type="plasmid" evidence="4">
    <name>unnamed1</name>
</geneLocation>
<proteinExistence type="predicted"/>
<dbReference type="GO" id="GO:0008477">
    <property type="term" value="F:purine nucleosidase activity"/>
    <property type="evidence" value="ECO:0007669"/>
    <property type="project" value="TreeGrafter"/>
</dbReference>
<dbReference type="PANTHER" id="PTHR12304:SF4">
    <property type="entry name" value="URIDINE NUCLEOSIDASE"/>
    <property type="match status" value="1"/>
</dbReference>
<dbReference type="PANTHER" id="PTHR12304">
    <property type="entry name" value="INOSINE-URIDINE PREFERRING NUCLEOSIDE HYDROLASE"/>
    <property type="match status" value="1"/>
</dbReference>
<keyword evidence="1 4" id="KW-0378">Hydrolase</keyword>
<dbReference type="EMBL" id="CP016617">
    <property type="protein sequence ID" value="ANY82969.1"/>
    <property type="molecule type" value="Genomic_DNA"/>
</dbReference>
<dbReference type="InterPro" id="IPR001910">
    <property type="entry name" value="Inosine/uridine_hydrolase_dom"/>
</dbReference>
<keyword evidence="4" id="KW-0614">Plasmid</keyword>
<sequence length="312" mass="34340">MKKQVIIDTDPGPDDGVAILTALGSPLIEVLGVCAVAGNVPLHHTVRNVRTILELAERQDVKAFAGAEAPLARPLFTAEYVHGKTGFDGYDMPEPTMPIQPQHAADFIIQEVMSRPPKTITICALGPLTNIAIALGREERIAERIEQVVWMGGALSEGGNVTPAAEFNCYVDPEAAVRVLSSGAEVVMMPLDVTHKAHVTADRIECFRTMGNKVGPIFAELLTYAKQFDWQKYGADRAPMHDPMTVVWLLRPELFSGLLVNVEIETTSPLTAGMTVIDWWGVTNRRKNAYIVRDVDVDGFYDVIFESFRRLP</sequence>
<accession>A0A1B2ESN0</accession>
<evidence type="ECO:0000256" key="2">
    <source>
        <dbReference type="ARBA" id="ARBA00023295"/>
    </source>
</evidence>
<evidence type="ECO:0000313" key="4">
    <source>
        <dbReference type="EMBL" id="ANY82969.1"/>
    </source>
</evidence>
<dbReference type="Gene3D" id="3.90.245.10">
    <property type="entry name" value="Ribonucleoside hydrolase-like"/>
    <property type="match status" value="1"/>
</dbReference>
<evidence type="ECO:0000256" key="1">
    <source>
        <dbReference type="ARBA" id="ARBA00022801"/>
    </source>
</evidence>
<dbReference type="CDD" id="cd02651">
    <property type="entry name" value="nuc_hydro_IU_UC_XIUA"/>
    <property type="match status" value="1"/>
</dbReference>
<dbReference type="Pfam" id="PF01156">
    <property type="entry name" value="IU_nuc_hydro"/>
    <property type="match status" value="1"/>
</dbReference>
<dbReference type="InterPro" id="IPR023186">
    <property type="entry name" value="IUNH"/>
</dbReference>
<evidence type="ECO:0000259" key="3">
    <source>
        <dbReference type="Pfam" id="PF01156"/>
    </source>
</evidence>
<dbReference type="OrthoDB" id="9797882at2"/>
<dbReference type="RefSeq" id="WP_099514054.1">
    <property type="nucleotide sequence ID" value="NZ_CP016617.1"/>
</dbReference>
<dbReference type="InterPro" id="IPR036452">
    <property type="entry name" value="Ribo_hydro-like"/>
</dbReference>
<dbReference type="GO" id="GO:0006152">
    <property type="term" value="P:purine nucleoside catabolic process"/>
    <property type="evidence" value="ECO:0007669"/>
    <property type="project" value="TreeGrafter"/>
</dbReference>
<dbReference type="GO" id="GO:0005829">
    <property type="term" value="C:cytosol"/>
    <property type="evidence" value="ECO:0007669"/>
    <property type="project" value="TreeGrafter"/>
</dbReference>